<gene>
    <name evidence="8" type="ORF">OA238_160p0360</name>
</gene>
<comment type="subcellular location">
    <subcellularLocation>
        <location evidence="1">Periplasm</location>
    </subcellularLocation>
</comment>
<keyword evidence="6" id="KW-0564">Palmitate</keyword>
<dbReference type="PANTHER" id="PTHR43649:SF33">
    <property type="entry name" value="POLYGALACTURONAN_RHAMNOGALACTURONAN-BINDING PROTEIN YTCQ"/>
    <property type="match status" value="1"/>
</dbReference>
<name>M9RWJ0_9RHOB</name>
<dbReference type="eggNOG" id="COG1653">
    <property type="taxonomic scope" value="Bacteria"/>
</dbReference>
<keyword evidence="8" id="KW-0614">Plasmid</keyword>
<dbReference type="EMBL" id="CP003744">
    <property type="protein sequence ID" value="AGI74851.1"/>
    <property type="molecule type" value="Genomic_DNA"/>
</dbReference>
<dbReference type="GO" id="GO:0042597">
    <property type="term" value="C:periplasmic space"/>
    <property type="evidence" value="ECO:0007669"/>
    <property type="project" value="UniProtKB-SubCell"/>
</dbReference>
<dbReference type="HOGENOM" id="CLU_055612_0_0_5"/>
<evidence type="ECO:0000256" key="5">
    <source>
        <dbReference type="ARBA" id="ARBA00023136"/>
    </source>
</evidence>
<comment type="similarity">
    <text evidence="2">Belongs to the bacterial solute-binding protein 1 family.</text>
</comment>
<evidence type="ECO:0000256" key="3">
    <source>
        <dbReference type="ARBA" id="ARBA00022475"/>
    </source>
</evidence>
<dbReference type="InterPro" id="IPR050490">
    <property type="entry name" value="Bact_solute-bd_prot1"/>
</dbReference>
<dbReference type="KEGG" id="oar:OA238_160p0360"/>
<organism evidence="8 9">
    <name type="scientific">Octadecabacter arcticus 238</name>
    <dbReference type="NCBI Taxonomy" id="391616"/>
    <lineage>
        <taxon>Bacteria</taxon>
        <taxon>Pseudomonadati</taxon>
        <taxon>Pseudomonadota</taxon>
        <taxon>Alphaproteobacteria</taxon>
        <taxon>Rhodobacterales</taxon>
        <taxon>Roseobacteraceae</taxon>
        <taxon>Octadecabacter</taxon>
    </lineage>
</organism>
<keyword evidence="9" id="KW-1185">Reference proteome</keyword>
<dbReference type="Proteomes" id="UP000004688">
    <property type="component" value="Plasmid pOA238_160"/>
</dbReference>
<proteinExistence type="inferred from homology"/>
<keyword evidence="3" id="KW-1003">Cell membrane</keyword>
<dbReference type="Pfam" id="PF01547">
    <property type="entry name" value="SBP_bac_1"/>
    <property type="match status" value="1"/>
</dbReference>
<keyword evidence="7" id="KW-0449">Lipoprotein</keyword>
<evidence type="ECO:0000256" key="2">
    <source>
        <dbReference type="ARBA" id="ARBA00008520"/>
    </source>
</evidence>
<evidence type="ECO:0000256" key="4">
    <source>
        <dbReference type="ARBA" id="ARBA00022729"/>
    </source>
</evidence>
<dbReference type="Gene3D" id="3.40.190.10">
    <property type="entry name" value="Periplasmic binding protein-like II"/>
    <property type="match status" value="2"/>
</dbReference>
<dbReference type="SUPFAM" id="SSF53850">
    <property type="entry name" value="Periplasmic binding protein-like II"/>
    <property type="match status" value="1"/>
</dbReference>
<keyword evidence="5" id="KW-0472">Membrane</keyword>
<dbReference type="AlphaFoldDB" id="M9RWJ0"/>
<accession>M9RWJ0</accession>
<evidence type="ECO:0000256" key="6">
    <source>
        <dbReference type="ARBA" id="ARBA00023139"/>
    </source>
</evidence>
<evidence type="ECO:0000256" key="1">
    <source>
        <dbReference type="ARBA" id="ARBA00004418"/>
    </source>
</evidence>
<keyword evidence="4" id="KW-0732">Signal</keyword>
<geneLocation type="plasmid" evidence="8 9">
    <name>pOA238_160</name>
</geneLocation>
<dbReference type="InterPro" id="IPR006059">
    <property type="entry name" value="SBP"/>
</dbReference>
<evidence type="ECO:0000256" key="7">
    <source>
        <dbReference type="ARBA" id="ARBA00023288"/>
    </source>
</evidence>
<sequence length="368" mass="39476">MADWAEKCEGDGVEVTRNQTTKHREIAVASLTANPAQYTTVLVANESMVPLINENLIRSLDDLVAKHGQNLNKSQLITIDGKIMAIAFMANAQHLFVRKDLLEKVNLDTPKTYEEVLAAAKAIQEAGLVKYPFAMLTKPDWNLGQEFVNMYLGSGGQFFEPGTAEATVNNEAGIKALNMLNSLMAYSSPDFLTYDTGSVVPMWQAGNLAIAQFWGNSAAQVIDDKGASEEVVSNTVFASAPTVGGGAIPASTLWWDGFTIAKNISDEDAEATFVAMVNGISEGMVKENNEKAVWLSDAYVPNSVAAGVAATIAGGAEPYPMLPYMGLLHQAFDAELPDFLQGNESAEKTLADVESAYTSAAKQQGFLK</sequence>
<evidence type="ECO:0000313" key="8">
    <source>
        <dbReference type="EMBL" id="AGI74851.1"/>
    </source>
</evidence>
<evidence type="ECO:0000313" key="9">
    <source>
        <dbReference type="Proteomes" id="UP000004688"/>
    </source>
</evidence>
<dbReference type="PANTHER" id="PTHR43649">
    <property type="entry name" value="ARABINOSE-BINDING PROTEIN-RELATED"/>
    <property type="match status" value="1"/>
</dbReference>
<reference evidence="8 9" key="1">
    <citation type="journal article" date="2013" name="PLoS ONE">
        <title>Poles Apart: Arctic and Antarctic Octadecabacter strains Share High Genome Plasticity and a New Type of Xanthorhodopsin.</title>
        <authorList>
            <person name="Vollmers J."/>
            <person name="Voget S."/>
            <person name="Dietrich S."/>
            <person name="Gollnow K."/>
            <person name="Smits M."/>
            <person name="Meyer K."/>
            <person name="Brinkhoff T."/>
            <person name="Simon M."/>
            <person name="Daniel R."/>
        </authorList>
    </citation>
    <scope>NUCLEOTIDE SEQUENCE [LARGE SCALE GENOMIC DNA]</scope>
    <source>
        <strain evidence="8 9">238</strain>
        <plasmid evidence="9">Plasmid pOA238_160</plasmid>
    </source>
</reference>
<protein>
    <submittedName>
        <fullName evidence="8">Putative ABC transporter extracellular solute-binding protein</fullName>
    </submittedName>
</protein>